<dbReference type="AlphaFoldDB" id="A0A0V1KWI2"/>
<dbReference type="STRING" id="6335.A0A0V1KWI2"/>
<evidence type="ECO:0000259" key="2">
    <source>
        <dbReference type="PROSITE" id="PS50157"/>
    </source>
</evidence>
<evidence type="ECO:0000313" key="4">
    <source>
        <dbReference type="Proteomes" id="UP000054721"/>
    </source>
</evidence>
<dbReference type="EMBL" id="JYDW01000216">
    <property type="protein sequence ID" value="KRZ51741.1"/>
    <property type="molecule type" value="Genomic_DNA"/>
</dbReference>
<gene>
    <name evidence="3" type="primary">BCL6B</name>
    <name evidence="3" type="ORF">T02_3556</name>
</gene>
<dbReference type="OrthoDB" id="6077919at2759"/>
<protein>
    <submittedName>
        <fullName evidence="3">B-cell CLL/lymphoma 6 member B protein</fullName>
    </submittedName>
</protein>
<feature type="domain" description="C2H2-type" evidence="2">
    <location>
        <begin position="4"/>
        <end position="31"/>
    </location>
</feature>
<proteinExistence type="predicted"/>
<keyword evidence="4" id="KW-1185">Reference proteome</keyword>
<keyword evidence="1" id="KW-0863">Zinc-finger</keyword>
<dbReference type="Gene3D" id="3.30.160.60">
    <property type="entry name" value="Classic Zinc Finger"/>
    <property type="match status" value="1"/>
</dbReference>
<evidence type="ECO:0000313" key="3">
    <source>
        <dbReference type="EMBL" id="KRZ51741.1"/>
    </source>
</evidence>
<sequence length="184" mass="20736">MCLYTCEICQAQFSWLSSLYNHRSVHGQNPKHACSLCGAVYNWKASLKCHLAIHAKKIKAEAKFEPVDHQDFVDDHGQNIKAGKQESSENGSGTVKLEAVVKVEEVSFDERIAAEFYNKNNVYPEKKLTEVPVMDDYEYGIQILGASSNSRRLTESHSAMETLIVGMFPDSTWFSGMRKLHGFV</sequence>
<name>A0A0V1KWI2_9BILA</name>
<dbReference type="PROSITE" id="PS00028">
    <property type="entry name" value="ZINC_FINGER_C2H2_1"/>
    <property type="match status" value="2"/>
</dbReference>
<keyword evidence="1" id="KW-0862">Zinc</keyword>
<organism evidence="3 4">
    <name type="scientific">Trichinella nativa</name>
    <dbReference type="NCBI Taxonomy" id="6335"/>
    <lineage>
        <taxon>Eukaryota</taxon>
        <taxon>Metazoa</taxon>
        <taxon>Ecdysozoa</taxon>
        <taxon>Nematoda</taxon>
        <taxon>Enoplea</taxon>
        <taxon>Dorylaimia</taxon>
        <taxon>Trichinellida</taxon>
        <taxon>Trichinellidae</taxon>
        <taxon>Trichinella</taxon>
    </lineage>
</organism>
<dbReference type="PROSITE" id="PS50157">
    <property type="entry name" value="ZINC_FINGER_C2H2_2"/>
    <property type="match status" value="2"/>
</dbReference>
<evidence type="ECO:0000256" key="1">
    <source>
        <dbReference type="PROSITE-ProRule" id="PRU00042"/>
    </source>
</evidence>
<reference evidence="3 4" key="1">
    <citation type="submission" date="2015-05" db="EMBL/GenBank/DDBJ databases">
        <title>Evolution of Trichinella species and genotypes.</title>
        <authorList>
            <person name="Korhonen P.K."/>
            <person name="Edoardo P."/>
            <person name="Giuseppe L.R."/>
            <person name="Gasser R.B."/>
        </authorList>
    </citation>
    <scope>NUCLEOTIDE SEQUENCE [LARGE SCALE GENOMIC DNA]</scope>
    <source>
        <strain evidence="3">ISS10</strain>
    </source>
</reference>
<dbReference type="GO" id="GO:0008270">
    <property type="term" value="F:zinc ion binding"/>
    <property type="evidence" value="ECO:0007669"/>
    <property type="project" value="UniProtKB-KW"/>
</dbReference>
<accession>A0A0V1KWI2</accession>
<dbReference type="SMART" id="SM00355">
    <property type="entry name" value="ZnF_C2H2"/>
    <property type="match status" value="2"/>
</dbReference>
<keyword evidence="1" id="KW-0479">Metal-binding</keyword>
<dbReference type="SUPFAM" id="SSF57667">
    <property type="entry name" value="beta-beta-alpha zinc fingers"/>
    <property type="match status" value="1"/>
</dbReference>
<dbReference type="InterPro" id="IPR013087">
    <property type="entry name" value="Znf_C2H2_type"/>
</dbReference>
<comment type="caution">
    <text evidence="3">The sequence shown here is derived from an EMBL/GenBank/DDBJ whole genome shotgun (WGS) entry which is preliminary data.</text>
</comment>
<dbReference type="Proteomes" id="UP000054721">
    <property type="component" value="Unassembled WGS sequence"/>
</dbReference>
<feature type="domain" description="C2H2-type" evidence="2">
    <location>
        <begin position="32"/>
        <end position="59"/>
    </location>
</feature>
<dbReference type="InterPro" id="IPR036236">
    <property type="entry name" value="Znf_C2H2_sf"/>
</dbReference>